<sequence length="757" mass="85283">MFPPVYWSFNLFPLFRPSLSFLLDWMKRPVPPQSKRRIEFPCWDSKLMKNVKDALSSVKEIVRNSCRFVQLHPNCSGTTAFFLALYLVCPFGFKFLTYSITIFYGVAFIIKAIANTEPRDAGEANKHASKNREFPPLKSDSADGGSIGRTYQKPKISSQMSKRRNFKIRIEDLETLDDSEIKLLSSPMLGMGKVQDLLGDREMKLELSSWHLGADDSIDRNEKLCRKDGEMMLDSSIIAQQGESSSPEKLAAGKAAENLNGNELIPDFAPETGEPNQSREGSRSHSEADVGSEEDDRRQAVEWTDDDQQNLADLGLSEIERNKRLENLIAKRMAKKSMSMKHFEKFVDLRMGPISPVNTSKKPLVPHHPAGDFPDSHLPGSAPSVFSPERNPFDLPYDSNEEKPNLTVDSFGDEILEPHPRDILSRHGSFFYGSSFMPGFDKDSGHENAPWFSVMEKWNAREPRHSRFRQKSDNDQNDWLVEHRLSKGKDPNRLQNEGTTNSIHDNLEDLPDEQVIKQRQEDASAEEDTITESVSSTSEDQKEATETSNDLDFSFQGISPRLANILSYENVSQATEHTDGRSGHTSTFSIASDMQVEISGGSTPRNLADYTPDDAESSTHDDDKDRRAGFTDEEIWGALSKRNDSITLDLPDGGEDEEPSKENNCHNSNNMSYPFGSYISLIELDREEFHLLKQLKGAPSPESSCDNDVEVRKSRFDDPSNENTSESTASEDENYSVQSASDHTPSERDEEVNEENQ</sequence>
<name>A0ACB9NVK3_9MYRT</name>
<dbReference type="EMBL" id="CM042886">
    <property type="protein sequence ID" value="KAI4340350.1"/>
    <property type="molecule type" value="Genomic_DNA"/>
</dbReference>
<organism evidence="1 2">
    <name type="scientific">Melastoma candidum</name>
    <dbReference type="NCBI Taxonomy" id="119954"/>
    <lineage>
        <taxon>Eukaryota</taxon>
        <taxon>Viridiplantae</taxon>
        <taxon>Streptophyta</taxon>
        <taxon>Embryophyta</taxon>
        <taxon>Tracheophyta</taxon>
        <taxon>Spermatophyta</taxon>
        <taxon>Magnoliopsida</taxon>
        <taxon>eudicotyledons</taxon>
        <taxon>Gunneridae</taxon>
        <taxon>Pentapetalae</taxon>
        <taxon>rosids</taxon>
        <taxon>malvids</taxon>
        <taxon>Myrtales</taxon>
        <taxon>Melastomataceae</taxon>
        <taxon>Melastomatoideae</taxon>
        <taxon>Melastomateae</taxon>
        <taxon>Melastoma</taxon>
    </lineage>
</organism>
<keyword evidence="2" id="KW-1185">Reference proteome</keyword>
<proteinExistence type="predicted"/>
<dbReference type="Proteomes" id="UP001057402">
    <property type="component" value="Chromosome 7"/>
</dbReference>
<gene>
    <name evidence="1" type="ORF">MLD38_025197</name>
</gene>
<reference evidence="2" key="1">
    <citation type="journal article" date="2023" name="Front. Plant Sci.">
        <title>Chromosomal-level genome assembly of Melastoma candidum provides insights into trichome evolution.</title>
        <authorList>
            <person name="Zhong Y."/>
            <person name="Wu W."/>
            <person name="Sun C."/>
            <person name="Zou P."/>
            <person name="Liu Y."/>
            <person name="Dai S."/>
            <person name="Zhou R."/>
        </authorList>
    </citation>
    <scope>NUCLEOTIDE SEQUENCE [LARGE SCALE GENOMIC DNA]</scope>
</reference>
<evidence type="ECO:0000313" key="1">
    <source>
        <dbReference type="EMBL" id="KAI4340350.1"/>
    </source>
</evidence>
<protein>
    <submittedName>
        <fullName evidence="1">Uncharacterized protein</fullName>
    </submittedName>
</protein>
<comment type="caution">
    <text evidence="1">The sequence shown here is derived from an EMBL/GenBank/DDBJ whole genome shotgun (WGS) entry which is preliminary data.</text>
</comment>
<evidence type="ECO:0000313" key="2">
    <source>
        <dbReference type="Proteomes" id="UP001057402"/>
    </source>
</evidence>
<accession>A0ACB9NVK3</accession>